<dbReference type="GO" id="GO:0005737">
    <property type="term" value="C:cytoplasm"/>
    <property type="evidence" value="ECO:0000318"/>
    <property type="project" value="GO_Central"/>
</dbReference>
<protein>
    <recommendedName>
        <fullName evidence="1">Spatacsin C-terminal domain-containing protein</fullName>
    </recommendedName>
</protein>
<dbReference type="PANTHER" id="PTHR13650:SF0">
    <property type="entry name" value="SPATACSIN"/>
    <property type="match status" value="1"/>
</dbReference>
<organism evidence="2 3">
    <name type="scientific">Manihot esculenta</name>
    <name type="common">Cassava</name>
    <name type="synonym">Jatropha manihot</name>
    <dbReference type="NCBI Taxonomy" id="3983"/>
    <lineage>
        <taxon>Eukaryota</taxon>
        <taxon>Viridiplantae</taxon>
        <taxon>Streptophyta</taxon>
        <taxon>Embryophyta</taxon>
        <taxon>Tracheophyta</taxon>
        <taxon>Spermatophyta</taxon>
        <taxon>Magnoliopsida</taxon>
        <taxon>eudicotyledons</taxon>
        <taxon>Gunneridae</taxon>
        <taxon>Pentapetalae</taxon>
        <taxon>rosids</taxon>
        <taxon>fabids</taxon>
        <taxon>Malpighiales</taxon>
        <taxon>Euphorbiaceae</taxon>
        <taxon>Crotonoideae</taxon>
        <taxon>Manihoteae</taxon>
        <taxon>Manihot</taxon>
    </lineage>
</organism>
<name>A0A2C9UYI8_MANES</name>
<dbReference type="Proteomes" id="UP000091857">
    <property type="component" value="Chromosome 12"/>
</dbReference>
<dbReference type="Pfam" id="PF14649">
    <property type="entry name" value="Spatacsin_C"/>
    <property type="match status" value="1"/>
</dbReference>
<proteinExistence type="predicted"/>
<evidence type="ECO:0000313" key="2">
    <source>
        <dbReference type="EMBL" id="OAY35962.1"/>
    </source>
</evidence>
<evidence type="ECO:0000259" key="1">
    <source>
        <dbReference type="Pfam" id="PF14649"/>
    </source>
</evidence>
<dbReference type="OrthoDB" id="2018754at2759"/>
<dbReference type="Gramene" id="Manes.12G144600.1.v8.1">
    <property type="protein sequence ID" value="Manes.12G144600.1.v8.1.CDS"/>
    <property type="gene ID" value="Manes.12G144600.v8.1"/>
</dbReference>
<evidence type="ECO:0000313" key="3">
    <source>
        <dbReference type="Proteomes" id="UP000091857"/>
    </source>
</evidence>
<dbReference type="EMBL" id="CM004398">
    <property type="protein sequence ID" value="OAY35962.1"/>
    <property type="molecule type" value="Genomic_DNA"/>
</dbReference>
<keyword evidence="3" id="KW-1185">Reference proteome</keyword>
<dbReference type="InterPro" id="IPR028103">
    <property type="entry name" value="Spatacsin"/>
</dbReference>
<accession>A0A2C9UYI8</accession>
<dbReference type="InterPro" id="IPR028107">
    <property type="entry name" value="Spatacsin_C_dom"/>
</dbReference>
<gene>
    <name evidence="2" type="ORF">MANES_12G144600v8</name>
</gene>
<feature type="domain" description="Spatacsin C-terminal" evidence="1">
    <location>
        <begin position="2806"/>
        <end position="3097"/>
    </location>
</feature>
<comment type="caution">
    <text evidence="2">The sequence shown here is derived from an EMBL/GenBank/DDBJ whole genome shotgun (WGS) entry which is preliminary data.</text>
</comment>
<sequence length="3188" mass="355350">MDYFLGDETLPILQLHKWGASQCQLNLSEFREAFISPTRELLLLLSYQCEALLLPLVTESPIDDNISESCLNECLQNQSPAAFGSHPSMEPSWSDSQDNISLADISVADLDNGFSGEHRFLKSNNYPFICNVNSLAWGVCGDTYDAHEDVSFREFLFVTNDYGVTVHAFRVPDETALTRPKLEGEFGQGRWVTWGPSTKYAQNRKSQDILDMYSEGGSTTVAVQKTKGNEETQQDTHKETGVDHLSSGVASKRWLRSFFTKAKTIKFDGNIRTRFPEKTSFPGSAKVVSFSILDENLPVLDFLSHENFLSNKGGSQDTLDARPYKCSRVFSSNSHCLVGFVLTLSDSLFAHTPKEIESSIKALLLVARLDGLGIHWVSFVKLAESANVDPVSGWTDFGFSDNLLVCLNASGLIYFYAVMSGECIAHMDVLQACGFDPKSRPLQQEKVATVDPQMKPVHKIHDMSTSQVGDSFGRRMFRKLLVVSHTSLLAVVDECGIIYVICAGDYMPEKYYAYEKLLPHFQHLRLGTLVGWEVGGSDIGYQMVYCNNSFKRKVDNFHGRGEKSDFFSSITSDNSFPDSEVHLQPMRHVFLPTERFSEDDCICFSPLGITRLTKRHGIKNQPNVLIHLNLHMGLAVRDERCLDSGGKMFDLQGKEEASVGEAIGCTFHGCLYLVNKVGLAVVLPSVSFSSNFLPVETFGYRLHSFDKGARYPVKRTHHIRESKELFSAWKVEVLDRVLTFEGPEEADRLCLENGWDLKISRMRRLQMALDYLKFDEIEQSLKMLVDVSLAEEGILRLLFAAVYLMCNRNGSDIDVSAASRVLALATCFTTKMIRKFGLLQHKNGLLLGFRKTRFLSLPSVISDQVQSEMADSKRLCDMARFLEIIRNLQYRLGAKFKKPSQGLIDGGEAINSVDSVLSEDEAQFSVFPENTVSLETVNQQELSISVSSVGSKGEKLALMSKDALVSGADLDQDDSTAISIFVPQAGNLGKKNFPLENPKEMIARWKLENFDLKTVVKDALISGRLPSAVLQLHLHRSRDLDTDEDPSDTFSEVRDIGRAIAYDLFLKGETGHAIATLQRLGEDIETCLKQLLFGTVRRSIRIQVAEEVRKYGYLGPYEWKILEKISLIERLYPSSSFWKTFIGRQKALMGAMLTLKSPGEIKLHLLCPHLFSNLTIECGEIDGVVLGPWTSIKEDYCDPVVDEDTAHAGYWTAAAVWSSAWDQRTIDRIVLDQPFLMGVHVLWESQLEYYLGHNDWDEVFKLMDLIPSSVVSHGSLQITLDGSKHAPDIGCSSEFPDYSNYICSIEEVDAVCIDVPGVKILRLSVDVMCTIWLRMLMEQELAKKYIFLKDYWEGTEDIVALLARSGFITSRPNRMSSEDYSVKLSSDLNISDGGNFHVDTTQALDKLLVHHCVQYNLPNLLDLYLEHHKLARENDSLYLLQEAAGDCQWARWLLLSRIKGHEYDASFCNARAIMSRDSNLSVLDIDEIIRTVDDIAEGAGEMAALATLMYASIPIQNCLSSGTVSRLSSSTAQCTLENLRPTLQRFPTLWRTLVAASVGQDTSNLLVSRANNALSNYLCWRDNIFFSSARDTSLLQMLPCWFPKTVRRLIQLYIQGPLGWQSFSGLPVGDSLLDREIDFYIHADEHTEISAVSWEATIQKHVQEELYDSSLEETGHGLEHHLHRGRALAAFNHILGVRVQKLKLEGQSGAASHGQTNVQSDVQTLLAPLTQSEEAIVSSVIPLAITHFEDPVLGASCAFLLELCGLSASMLRVDISALKRISSFHKLSENKEKYGQISPKGTAFHLVSQEGGMVESLARSLADEYLRNDGVKEAKLKRTADLHTSKQPSRALMLVLQHLEKASLPAMMDGKTCGSWLLTGSGDGAELRSRQKAASQHWNLVKIFCQMHQLPLSTKYLSVLARDNDWVGFLSEAQSGGYPFDTVVQVAAKEFSDPRLKIHILTVLKSMQSRKKAGSPSYLDATEKGSGTSCADESVLIPVELFRILADCEKQKNAGEALLTKAKEMSWSLLAMIASCFPDVSPLSCLTIWLEITAARETSAIKVNDIASQIAENVGAAVLATNSLPVGNRAVTFHYKRQNPKRRRLLEPISQDQLVLSAADVSSTYYRPNISVAHGVSGEEESKCGIGEHVNVSSDPDEGPTSLSKMVAVLCEQHLFLPLLKAFEMFLPSCSLLPFIRALQAFSQMRLSEASAHLGSFSARIKDESSNFQSNMVREEQTATSWLSSTAVKAANSMLSTCPSPYEKRCLLQLLAATDFGDGGCAATYYRQLFWKINLAEPLLRKDDGLHLGNETLDDASLLTALEKNGHWEQAINWARQLEASGGPWKSAVHHVVETQAESMVTEWKEFLWDVPEERVALWGHCQTLFIRYSFLPLQAGLFFLKHAEEVEKDLPARELLELLLLSLQWLSGMITLSIPVYPINLLREIETRAWLLAVESEAQVKSDGDFTSTAASRDPVIGNTSNIIEKTANLITKMDVHINKMSRATDKHDAKESTSGFQKNQVFDASNPTAGVSTKTKRRAKAFLPSRRPFMDSMDRSNDSEDVTIPLTSKNDLQLQDENLKLEISLSKWEERVGPAELERAVLSLLEFGQITAAKQLQHKLSPENSPPEFVLVDAALKLAAISTPHHKVSPSMLDEEVHSVVQSYNIFTDQHMIDPLEVLESLANMFTEGSGRGLCKRIIAFVKAANVLGLSFSEAFEKQPIELLQLLSLKAQESFEEASLLVQTHSMSAASIAQILAESFLKGLLAAHRGGYMDSQKEEGPAPLLWRFSDFLTWAELCPSQPEIGHALMRLVITGQEIPHACEVELLILSHHFYKSSVCLDGVDVLVALAATRVDAYVAEGDFPCLARLITGVGNFHALNFILGILVENGQLDLLLQKYSAVADTNAGTGDTVRGFRMAVLTSLKHFNPKDLDAFAMVYNHFDMKHETASLLESRAWQSAEQWFHRYDKDQNEDLLESMRYFIEAAEVHSSTDAGYKTCRTCAQASLISLQIRMPDVRWLCLSETNARRLLVEQSRFLEALIVAEAYGLNQPSEWALVLWNQMLKPELTEEFVAEFVAVLPLQPSMLNELARFYRAEVAARGDQSQFSVWLTGGGLPAEWAKYLGRSFRCLLKRTRDLRLKLQLAMVATGFNDVVDACSKALDKVPETAGPLVLRKGHGGAYLPLM</sequence>
<dbReference type="PANTHER" id="PTHR13650">
    <property type="entry name" value="SPATACSIN"/>
    <property type="match status" value="1"/>
</dbReference>
<dbReference type="STRING" id="3983.A0A2C9UYI8"/>
<reference evidence="3" key="1">
    <citation type="journal article" date="2016" name="Nat. Biotechnol.">
        <title>Sequencing wild and cultivated cassava and related species reveals extensive interspecific hybridization and genetic diversity.</title>
        <authorList>
            <person name="Bredeson J.V."/>
            <person name="Lyons J.B."/>
            <person name="Prochnik S.E."/>
            <person name="Wu G.A."/>
            <person name="Ha C.M."/>
            <person name="Edsinger-Gonzales E."/>
            <person name="Grimwood J."/>
            <person name="Schmutz J."/>
            <person name="Rabbi I.Y."/>
            <person name="Egesi C."/>
            <person name="Nauluvula P."/>
            <person name="Lebot V."/>
            <person name="Ndunguru J."/>
            <person name="Mkamilo G."/>
            <person name="Bart R.S."/>
            <person name="Setter T.L."/>
            <person name="Gleadow R.M."/>
            <person name="Kulakow P."/>
            <person name="Ferguson M.E."/>
            <person name="Rounsley S."/>
            <person name="Rokhsar D.S."/>
        </authorList>
    </citation>
    <scope>NUCLEOTIDE SEQUENCE [LARGE SCALE GENOMIC DNA]</scope>
    <source>
        <strain evidence="3">cv. AM560-2</strain>
    </source>
</reference>